<dbReference type="RefSeq" id="WP_051266475.1">
    <property type="nucleotide sequence ID" value="NZ_CP028426.1"/>
</dbReference>
<accession>A0ABT7C8L9</accession>
<gene>
    <name evidence="2" type="ORF">C7K25_06310</name>
</gene>
<dbReference type="Proteomes" id="UP001170379">
    <property type="component" value="Unassembled WGS sequence"/>
</dbReference>
<evidence type="ECO:0008006" key="4">
    <source>
        <dbReference type="Google" id="ProtNLM"/>
    </source>
</evidence>
<keyword evidence="1" id="KW-1133">Transmembrane helix</keyword>
<organism evidence="2 3">
    <name type="scientific">Gulosibacter molinativorax</name>
    <dbReference type="NCBI Taxonomy" id="256821"/>
    <lineage>
        <taxon>Bacteria</taxon>
        <taxon>Bacillati</taxon>
        <taxon>Actinomycetota</taxon>
        <taxon>Actinomycetes</taxon>
        <taxon>Micrococcales</taxon>
        <taxon>Microbacteriaceae</taxon>
        <taxon>Gulosibacter</taxon>
    </lineage>
</organism>
<proteinExistence type="predicted"/>
<keyword evidence="1" id="KW-0812">Transmembrane</keyword>
<evidence type="ECO:0000313" key="2">
    <source>
        <dbReference type="EMBL" id="MDJ1370981.1"/>
    </source>
</evidence>
<keyword evidence="1" id="KW-0472">Membrane</keyword>
<feature type="transmembrane region" description="Helical" evidence="1">
    <location>
        <begin position="25"/>
        <end position="46"/>
    </location>
</feature>
<comment type="caution">
    <text evidence="2">The sequence shown here is derived from an EMBL/GenBank/DDBJ whole genome shotgun (WGS) entry which is preliminary data.</text>
</comment>
<evidence type="ECO:0000256" key="1">
    <source>
        <dbReference type="SAM" id="Phobius"/>
    </source>
</evidence>
<keyword evidence="3" id="KW-1185">Reference proteome</keyword>
<name>A0ABT7C8L9_9MICO</name>
<dbReference type="EMBL" id="PXVD01000008">
    <property type="protein sequence ID" value="MDJ1370981.1"/>
    <property type="molecule type" value="Genomic_DNA"/>
</dbReference>
<reference evidence="2" key="2">
    <citation type="journal article" date="2022" name="Sci. Rep.">
        <title>In silico prediction of the enzymes involved in the degradation of the herbicide molinate by Gulosibacter molinativorax ON4T.</title>
        <authorList>
            <person name="Lopes A.R."/>
            <person name="Bunin E."/>
            <person name="Viana A.T."/>
            <person name="Froufe H."/>
            <person name="Munoz-Merida A."/>
            <person name="Pinho D."/>
            <person name="Figueiredo J."/>
            <person name="Barroso C."/>
            <person name="Vaz-Moreira I."/>
            <person name="Bellanger X."/>
            <person name="Egas C."/>
            <person name="Nunes O.C."/>
        </authorList>
    </citation>
    <scope>NUCLEOTIDE SEQUENCE</scope>
    <source>
        <strain evidence="2">ON4</strain>
    </source>
</reference>
<evidence type="ECO:0000313" key="3">
    <source>
        <dbReference type="Proteomes" id="UP001170379"/>
    </source>
</evidence>
<feature type="transmembrane region" description="Helical" evidence="1">
    <location>
        <begin position="58"/>
        <end position="78"/>
    </location>
</feature>
<protein>
    <recommendedName>
        <fullName evidence="4">Cardiolipin synthase N-terminal domain-containing protein</fullName>
    </recommendedName>
</protein>
<sequence>MAARSKNPKANAQKDWRKLSEGSKIAIVAAAAVEITLLVVAQAELLTSKKDQVRGKKWAWFLGNFVNFAGPVSFLLFGRRRSPEAWPRLGLPT</sequence>
<reference evidence="2" key="1">
    <citation type="submission" date="2018-03" db="EMBL/GenBank/DDBJ databases">
        <authorList>
            <person name="Nunes O.C."/>
            <person name="Lopes A.R."/>
            <person name="Froufe H."/>
            <person name="Munoz-Merida A."/>
            <person name="Barroso C."/>
            <person name="Egas C."/>
        </authorList>
    </citation>
    <scope>NUCLEOTIDE SEQUENCE</scope>
    <source>
        <strain evidence="2">ON4</strain>
    </source>
</reference>